<keyword evidence="6" id="KW-0418">Kinase</keyword>
<dbReference type="SUPFAM" id="SSF56112">
    <property type="entry name" value="Protein kinase-like (PK-like)"/>
    <property type="match status" value="1"/>
</dbReference>
<keyword evidence="4" id="KW-0472">Membrane</keyword>
<accession>A0A5S9IUN9</accession>
<dbReference type="CDD" id="cd14014">
    <property type="entry name" value="STKc_PknB_like"/>
    <property type="match status" value="1"/>
</dbReference>
<dbReference type="GO" id="GO:0005524">
    <property type="term" value="F:ATP binding"/>
    <property type="evidence" value="ECO:0007669"/>
    <property type="project" value="UniProtKB-UniRule"/>
</dbReference>
<proteinExistence type="predicted"/>
<feature type="transmembrane region" description="Helical" evidence="4">
    <location>
        <begin position="305"/>
        <end position="324"/>
    </location>
</feature>
<evidence type="ECO:0000256" key="2">
    <source>
        <dbReference type="ARBA" id="ARBA00022840"/>
    </source>
</evidence>
<dbReference type="InterPro" id="IPR008271">
    <property type="entry name" value="Ser/Thr_kinase_AS"/>
</dbReference>
<evidence type="ECO:0000259" key="5">
    <source>
        <dbReference type="PROSITE" id="PS50011"/>
    </source>
</evidence>
<name>A0A5S9IUN9_UABAM</name>
<keyword evidence="1 3" id="KW-0547">Nucleotide-binding</keyword>
<dbReference type="Gene3D" id="1.10.510.10">
    <property type="entry name" value="Transferase(Phosphotransferase) domain 1"/>
    <property type="match status" value="1"/>
</dbReference>
<keyword evidence="2 3" id="KW-0067">ATP-binding</keyword>
<dbReference type="InterPro" id="IPR011009">
    <property type="entry name" value="Kinase-like_dom_sf"/>
</dbReference>
<dbReference type="Pfam" id="PF00069">
    <property type="entry name" value="Pkinase"/>
    <property type="match status" value="1"/>
</dbReference>
<dbReference type="PROSITE" id="PS00108">
    <property type="entry name" value="PROTEIN_KINASE_ST"/>
    <property type="match status" value="1"/>
</dbReference>
<reference evidence="6 7" key="1">
    <citation type="submission" date="2019-08" db="EMBL/GenBank/DDBJ databases">
        <title>Complete genome sequence of Candidatus Uab amorphum.</title>
        <authorList>
            <person name="Shiratori T."/>
            <person name="Suzuki S."/>
            <person name="Kakizawa Y."/>
            <person name="Ishida K."/>
        </authorList>
    </citation>
    <scope>NUCLEOTIDE SEQUENCE [LARGE SCALE GENOMIC DNA]</scope>
    <source>
        <strain evidence="6 7">SRT547</strain>
    </source>
</reference>
<dbReference type="RefSeq" id="WP_152021863.1">
    <property type="nucleotide sequence ID" value="NZ_AP019860.1"/>
</dbReference>
<dbReference type="InterPro" id="IPR017441">
    <property type="entry name" value="Protein_kinase_ATP_BS"/>
</dbReference>
<dbReference type="EMBL" id="AP019860">
    <property type="protein sequence ID" value="BBM88244.1"/>
    <property type="molecule type" value="Genomic_DNA"/>
</dbReference>
<keyword evidence="7" id="KW-1185">Reference proteome</keyword>
<organism evidence="6 7">
    <name type="scientific">Uabimicrobium amorphum</name>
    <dbReference type="NCBI Taxonomy" id="2596890"/>
    <lineage>
        <taxon>Bacteria</taxon>
        <taxon>Pseudomonadati</taxon>
        <taxon>Planctomycetota</taxon>
        <taxon>Candidatus Uabimicrobiia</taxon>
        <taxon>Candidatus Uabimicrobiales</taxon>
        <taxon>Candidatus Uabimicrobiaceae</taxon>
        <taxon>Candidatus Uabimicrobium</taxon>
    </lineage>
</organism>
<dbReference type="AlphaFoldDB" id="A0A5S9IUN9"/>
<evidence type="ECO:0000313" key="6">
    <source>
        <dbReference type="EMBL" id="BBM88244.1"/>
    </source>
</evidence>
<dbReference type="PROSITE" id="PS00107">
    <property type="entry name" value="PROTEIN_KINASE_ATP"/>
    <property type="match status" value="1"/>
</dbReference>
<keyword evidence="4" id="KW-0812">Transmembrane</keyword>
<dbReference type="InterPro" id="IPR053235">
    <property type="entry name" value="Ser_Thr_kinase"/>
</dbReference>
<dbReference type="GO" id="GO:0005737">
    <property type="term" value="C:cytoplasm"/>
    <property type="evidence" value="ECO:0007669"/>
    <property type="project" value="TreeGrafter"/>
</dbReference>
<dbReference type="SMART" id="SM00220">
    <property type="entry name" value="S_TKc"/>
    <property type="match status" value="1"/>
</dbReference>
<keyword evidence="4" id="KW-1133">Transmembrane helix</keyword>
<protein>
    <submittedName>
        <fullName evidence="6">Protein kinase</fullName>
    </submittedName>
</protein>
<dbReference type="GO" id="GO:0004674">
    <property type="term" value="F:protein serine/threonine kinase activity"/>
    <property type="evidence" value="ECO:0007669"/>
    <property type="project" value="TreeGrafter"/>
</dbReference>
<feature type="binding site" evidence="3">
    <location>
        <position position="37"/>
    </location>
    <ligand>
        <name>ATP</name>
        <dbReference type="ChEBI" id="CHEBI:30616"/>
    </ligand>
</feature>
<dbReference type="KEGG" id="uam:UABAM_06665"/>
<dbReference type="OrthoDB" id="6111975at2"/>
<evidence type="ECO:0000256" key="1">
    <source>
        <dbReference type="ARBA" id="ARBA00022741"/>
    </source>
</evidence>
<feature type="domain" description="Protein kinase" evidence="5">
    <location>
        <begin position="8"/>
        <end position="274"/>
    </location>
</feature>
<evidence type="ECO:0000313" key="7">
    <source>
        <dbReference type="Proteomes" id="UP000326354"/>
    </source>
</evidence>
<dbReference type="Proteomes" id="UP000326354">
    <property type="component" value="Chromosome"/>
</dbReference>
<dbReference type="PROSITE" id="PS50011">
    <property type="entry name" value="PROTEIN_KINASE_DOM"/>
    <property type="match status" value="1"/>
</dbReference>
<keyword evidence="6" id="KW-0808">Transferase</keyword>
<dbReference type="PANTHER" id="PTHR24361">
    <property type="entry name" value="MITOGEN-ACTIVATED KINASE KINASE KINASE"/>
    <property type="match status" value="1"/>
</dbReference>
<dbReference type="InterPro" id="IPR000719">
    <property type="entry name" value="Prot_kinase_dom"/>
</dbReference>
<evidence type="ECO:0000256" key="3">
    <source>
        <dbReference type="PROSITE-ProRule" id="PRU10141"/>
    </source>
</evidence>
<evidence type="ECO:0000256" key="4">
    <source>
        <dbReference type="SAM" id="Phobius"/>
    </source>
</evidence>
<sequence length="326" mass="37280">MLLPNNRYHIQKVLGHGGMGNVYLALDTTTNLQVAIKECSLNKDEPDVTARRIQREYHFMKTINHPNVVKGLDFFPGKGKLFIVMEYVKGLTLEDLIRRYPRSLSLDQQIEISQKICQGIAALNEHGIIHRDIKPSNIMLTKDYTPKILDLGMAKNINSELSKLTKTGSIVGTPGYMSPEQIDPQLKVGSNTDVFSLGVVFYQFFTWEKYSPFYGGSVISTIDRIVNMKLPKIHTLVVEKNPQLMEVSHIINSALQKKPEERIASVRVMLEMFESKEISLELRKINEQLKRTSARRRHKPQKSYFAWYVTICVTLSILIMIAIISR</sequence>
<gene>
    <name evidence="6" type="ORF">UABAM_06665</name>
</gene>